<accession>A0A5C5ZHA4</accession>
<proteinExistence type="predicted"/>
<feature type="region of interest" description="Disordered" evidence="1">
    <location>
        <begin position="110"/>
        <end position="141"/>
    </location>
</feature>
<organism evidence="3 4">
    <name type="scientific">Pseudobythopirellula maris</name>
    <dbReference type="NCBI Taxonomy" id="2527991"/>
    <lineage>
        <taxon>Bacteria</taxon>
        <taxon>Pseudomonadati</taxon>
        <taxon>Planctomycetota</taxon>
        <taxon>Planctomycetia</taxon>
        <taxon>Pirellulales</taxon>
        <taxon>Lacipirellulaceae</taxon>
        <taxon>Pseudobythopirellula</taxon>
    </lineage>
</organism>
<protein>
    <submittedName>
        <fullName evidence="3">Uncharacterized protein</fullName>
    </submittedName>
</protein>
<keyword evidence="4" id="KW-1185">Reference proteome</keyword>
<dbReference type="Proteomes" id="UP000315440">
    <property type="component" value="Unassembled WGS sequence"/>
</dbReference>
<sequence length="141" mass="14816">MLHNHADDRETILPPIDLSRLRRSRDSRGALPAPAGGGHFNLALRVLFFCFSPWLLKAGVAAVAVAAIWCWLPTTAILARLAGADLSGPSQVSDLIEWSTVRFEDFANGNARGLGDPGGGDPGSTDVTPLAIQASGEATAR</sequence>
<keyword evidence="2" id="KW-0472">Membrane</keyword>
<evidence type="ECO:0000256" key="2">
    <source>
        <dbReference type="SAM" id="Phobius"/>
    </source>
</evidence>
<gene>
    <name evidence="3" type="ORF">Mal64_35610</name>
</gene>
<evidence type="ECO:0000313" key="3">
    <source>
        <dbReference type="EMBL" id="TWT86732.1"/>
    </source>
</evidence>
<reference evidence="3 4" key="1">
    <citation type="submission" date="2019-02" db="EMBL/GenBank/DDBJ databases">
        <title>Deep-cultivation of Planctomycetes and their phenomic and genomic characterization uncovers novel biology.</title>
        <authorList>
            <person name="Wiegand S."/>
            <person name="Jogler M."/>
            <person name="Boedeker C."/>
            <person name="Pinto D."/>
            <person name="Vollmers J."/>
            <person name="Rivas-Marin E."/>
            <person name="Kohn T."/>
            <person name="Peeters S.H."/>
            <person name="Heuer A."/>
            <person name="Rast P."/>
            <person name="Oberbeckmann S."/>
            <person name="Bunk B."/>
            <person name="Jeske O."/>
            <person name="Meyerdierks A."/>
            <person name="Storesund J.E."/>
            <person name="Kallscheuer N."/>
            <person name="Luecker S."/>
            <person name="Lage O.M."/>
            <person name="Pohl T."/>
            <person name="Merkel B.J."/>
            <person name="Hornburger P."/>
            <person name="Mueller R.-W."/>
            <person name="Bruemmer F."/>
            <person name="Labrenz M."/>
            <person name="Spormann A.M."/>
            <person name="Op Den Camp H."/>
            <person name="Overmann J."/>
            <person name="Amann R."/>
            <person name="Jetten M.S.M."/>
            <person name="Mascher T."/>
            <person name="Medema M.H."/>
            <person name="Devos D.P."/>
            <person name="Kaster A.-K."/>
            <person name="Ovreas L."/>
            <person name="Rohde M."/>
            <person name="Galperin M.Y."/>
            <person name="Jogler C."/>
        </authorList>
    </citation>
    <scope>NUCLEOTIDE SEQUENCE [LARGE SCALE GENOMIC DNA]</scope>
    <source>
        <strain evidence="3 4">Mal64</strain>
    </source>
</reference>
<evidence type="ECO:0000256" key="1">
    <source>
        <dbReference type="SAM" id="MobiDB-lite"/>
    </source>
</evidence>
<evidence type="ECO:0000313" key="4">
    <source>
        <dbReference type="Proteomes" id="UP000315440"/>
    </source>
</evidence>
<keyword evidence="2" id="KW-0812">Transmembrane</keyword>
<comment type="caution">
    <text evidence="3">The sequence shown here is derived from an EMBL/GenBank/DDBJ whole genome shotgun (WGS) entry which is preliminary data.</text>
</comment>
<dbReference type="AlphaFoldDB" id="A0A5C5ZHA4"/>
<dbReference type="EMBL" id="SJPQ01000004">
    <property type="protein sequence ID" value="TWT86732.1"/>
    <property type="molecule type" value="Genomic_DNA"/>
</dbReference>
<name>A0A5C5ZHA4_9BACT</name>
<keyword evidence="2" id="KW-1133">Transmembrane helix</keyword>
<feature type="transmembrane region" description="Helical" evidence="2">
    <location>
        <begin position="54"/>
        <end position="72"/>
    </location>
</feature>